<dbReference type="GO" id="GO:0097163">
    <property type="term" value="F:sulfur carrier activity"/>
    <property type="evidence" value="ECO:0007669"/>
    <property type="project" value="UniProtKB-UniRule"/>
</dbReference>
<accession>A0AAW8CZZ4</accession>
<comment type="similarity">
    <text evidence="3">Belongs to the FdhD family.</text>
</comment>
<dbReference type="RefSeq" id="WP_307684422.1">
    <property type="nucleotide sequence ID" value="NZ_JAUSRD010000003.1"/>
</dbReference>
<dbReference type="PANTHER" id="PTHR30592">
    <property type="entry name" value="FORMATE DEHYDROGENASE"/>
    <property type="match status" value="1"/>
</dbReference>
<keyword evidence="1 3" id="KW-0963">Cytoplasm</keyword>
<protein>
    <recommendedName>
        <fullName evidence="3">Sulfur carrier protein FdhD</fullName>
    </recommendedName>
</protein>
<dbReference type="PANTHER" id="PTHR30592:SF1">
    <property type="entry name" value="SULFUR CARRIER PROTEIN FDHD"/>
    <property type="match status" value="1"/>
</dbReference>
<evidence type="ECO:0000313" key="5">
    <source>
        <dbReference type="Proteomes" id="UP001242045"/>
    </source>
</evidence>
<dbReference type="NCBIfam" id="TIGR00129">
    <property type="entry name" value="fdhD_narQ"/>
    <property type="match status" value="1"/>
</dbReference>
<sequence length="296" mass="31222">MNNIATLPAAEGVDTFCEGALLLPVHGVRGGEAYAVQDWVAEEVPVALEFNGISHAVMLATPLDLEDFALGFSLSEGILDAAHELYSVDIAPSDLGITVRLQVSSAAFNRLKQRRRTIAGRTGCGLCGTESLAHVSRELPVLGDAAVALERQAIARAMSQFQSLQTLQQATGAVHAAAWCSAEGEVMWLREDVGRHNALDKLIGALASNDIDASAGFIAVTSRASFEMVQKTAMAGVPLLAAVSAPTSFAVATAERARLTLVGFARKDDLAVYSHPERVTTAGRELTSTSTGRRAH</sequence>
<proteinExistence type="inferred from homology"/>
<dbReference type="Pfam" id="PF02634">
    <property type="entry name" value="FdhD-NarQ"/>
    <property type="match status" value="1"/>
</dbReference>
<name>A0AAW8CZZ4_9BURK</name>
<dbReference type="SUPFAM" id="SSF53927">
    <property type="entry name" value="Cytidine deaminase-like"/>
    <property type="match status" value="1"/>
</dbReference>
<comment type="function">
    <text evidence="3">Required for formate dehydrogenase (FDH) activity. Acts as a sulfur carrier protein that transfers sulfur from IscS to the molybdenum cofactor prior to its insertion into FDH.</text>
</comment>
<organism evidence="4 5">
    <name type="scientific">Variovorax boronicumulans</name>
    <dbReference type="NCBI Taxonomy" id="436515"/>
    <lineage>
        <taxon>Bacteria</taxon>
        <taxon>Pseudomonadati</taxon>
        <taxon>Pseudomonadota</taxon>
        <taxon>Betaproteobacteria</taxon>
        <taxon>Burkholderiales</taxon>
        <taxon>Comamonadaceae</taxon>
        <taxon>Variovorax</taxon>
    </lineage>
</organism>
<dbReference type="Proteomes" id="UP001242045">
    <property type="component" value="Unassembled WGS sequence"/>
</dbReference>
<dbReference type="Gene3D" id="3.10.20.10">
    <property type="match status" value="1"/>
</dbReference>
<dbReference type="EMBL" id="JAUSRD010000003">
    <property type="protein sequence ID" value="MDP9892550.1"/>
    <property type="molecule type" value="Genomic_DNA"/>
</dbReference>
<dbReference type="GO" id="GO:0016783">
    <property type="term" value="F:sulfurtransferase activity"/>
    <property type="evidence" value="ECO:0007669"/>
    <property type="project" value="InterPro"/>
</dbReference>
<dbReference type="Gene3D" id="3.40.140.10">
    <property type="entry name" value="Cytidine Deaminase, domain 2"/>
    <property type="match status" value="1"/>
</dbReference>
<dbReference type="InterPro" id="IPR016193">
    <property type="entry name" value="Cytidine_deaminase-like"/>
</dbReference>
<evidence type="ECO:0000256" key="2">
    <source>
        <dbReference type="ARBA" id="ARBA00023150"/>
    </source>
</evidence>
<keyword evidence="2 3" id="KW-0501">Molybdenum cofactor biosynthesis</keyword>
<feature type="active site" description="Cysteine persulfide intermediate" evidence="3">
    <location>
        <position position="124"/>
    </location>
</feature>
<dbReference type="GO" id="GO:0005737">
    <property type="term" value="C:cytoplasm"/>
    <property type="evidence" value="ECO:0007669"/>
    <property type="project" value="UniProtKB-SubCell"/>
</dbReference>
<evidence type="ECO:0000256" key="3">
    <source>
        <dbReference type="HAMAP-Rule" id="MF_00187"/>
    </source>
</evidence>
<evidence type="ECO:0000313" key="4">
    <source>
        <dbReference type="EMBL" id="MDP9892550.1"/>
    </source>
</evidence>
<dbReference type="HAMAP" id="MF_00187">
    <property type="entry name" value="FdhD"/>
    <property type="match status" value="1"/>
</dbReference>
<dbReference type="InterPro" id="IPR003786">
    <property type="entry name" value="FdhD"/>
</dbReference>
<evidence type="ECO:0000256" key="1">
    <source>
        <dbReference type="ARBA" id="ARBA00022490"/>
    </source>
</evidence>
<comment type="caution">
    <text evidence="4">The sequence shown here is derived from an EMBL/GenBank/DDBJ whole genome shotgun (WGS) entry which is preliminary data.</text>
</comment>
<dbReference type="AlphaFoldDB" id="A0AAW8CZZ4"/>
<dbReference type="GO" id="GO:0006777">
    <property type="term" value="P:Mo-molybdopterin cofactor biosynthetic process"/>
    <property type="evidence" value="ECO:0007669"/>
    <property type="project" value="UniProtKB-UniRule"/>
</dbReference>
<comment type="caution">
    <text evidence="3">Lacks conserved residue(s) required for the propagation of feature annotation.</text>
</comment>
<comment type="subcellular location">
    <subcellularLocation>
        <location evidence="3">Cytoplasm</location>
    </subcellularLocation>
</comment>
<reference evidence="4" key="1">
    <citation type="submission" date="2023-07" db="EMBL/GenBank/DDBJ databases">
        <title>Sorghum-associated microbial communities from plants grown in Nebraska, USA.</title>
        <authorList>
            <person name="Schachtman D."/>
        </authorList>
    </citation>
    <scope>NUCLEOTIDE SEQUENCE</scope>
    <source>
        <strain evidence="4">DS3754</strain>
    </source>
</reference>
<dbReference type="PIRSF" id="PIRSF015626">
    <property type="entry name" value="FdhD"/>
    <property type="match status" value="1"/>
</dbReference>
<gene>
    <name evidence="3" type="primary">fdhD</name>
    <name evidence="4" type="ORF">J2W31_001655</name>
</gene>